<evidence type="ECO:0000256" key="6">
    <source>
        <dbReference type="ARBA" id="ARBA00023163"/>
    </source>
</evidence>
<keyword evidence="2 8" id="KW-0597">Phosphoprotein</keyword>
<sequence>MLRIAVCDDVEAQRNQTAALLTLYLQSRPELHGQVETFSSGGALLDRSETQGGFDLYILDILMPQLSGIETGRRLRALGNGGEIIYLTQSNDFAADSYDVHAFFYLLKPVDQAKFFQILDGAVETLQRRQNCAVVVQTPEGPRRILLDHIRYVERMGRCMRYDCTSGDVVSQTIRVPFREMAAPLLAHRRFFLCGASFVLNFQHVIGVSGQTALLDNGQSITLPRTAASEFKKAWGNYWLEEDGPCWS</sequence>
<evidence type="ECO:0000313" key="10">
    <source>
        <dbReference type="EMBL" id="HIS64490.1"/>
    </source>
</evidence>
<dbReference type="InterPro" id="IPR039420">
    <property type="entry name" value="WalR-like"/>
</dbReference>
<dbReference type="AlphaFoldDB" id="A0A9D1F8T0"/>
<feature type="modified residue" description="4-aspartylphosphate" evidence="8">
    <location>
        <position position="60"/>
    </location>
</feature>
<feature type="domain" description="Response regulatory" evidence="9">
    <location>
        <begin position="3"/>
        <end position="123"/>
    </location>
</feature>
<dbReference type="CDD" id="cd00156">
    <property type="entry name" value="REC"/>
    <property type="match status" value="1"/>
</dbReference>
<dbReference type="GO" id="GO:0000156">
    <property type="term" value="F:phosphorelay response regulator activity"/>
    <property type="evidence" value="ECO:0007669"/>
    <property type="project" value="TreeGrafter"/>
</dbReference>
<dbReference type="InterPro" id="IPR001789">
    <property type="entry name" value="Sig_transdc_resp-reg_receiver"/>
</dbReference>
<gene>
    <name evidence="10" type="ORF">IAA83_03840</name>
</gene>
<keyword evidence="3" id="KW-0902">Two-component regulatory system</keyword>
<evidence type="ECO:0000259" key="9">
    <source>
        <dbReference type="PROSITE" id="PS50110"/>
    </source>
</evidence>
<keyword evidence="6" id="KW-0804">Transcription</keyword>
<evidence type="ECO:0000313" key="11">
    <source>
        <dbReference type="Proteomes" id="UP000886741"/>
    </source>
</evidence>
<name>A0A9D1F8T0_9FIRM</name>
<dbReference type="EMBL" id="DVJJ01000060">
    <property type="protein sequence ID" value="HIS64490.1"/>
    <property type="molecule type" value="Genomic_DNA"/>
</dbReference>
<comment type="caution">
    <text evidence="10">The sequence shown here is derived from an EMBL/GenBank/DDBJ whole genome shotgun (WGS) entry which is preliminary data.</text>
</comment>
<evidence type="ECO:0000256" key="7">
    <source>
        <dbReference type="ARBA" id="ARBA00024867"/>
    </source>
</evidence>
<dbReference type="SMART" id="SM00448">
    <property type="entry name" value="REC"/>
    <property type="match status" value="1"/>
</dbReference>
<evidence type="ECO:0000256" key="5">
    <source>
        <dbReference type="ARBA" id="ARBA00023125"/>
    </source>
</evidence>
<dbReference type="GO" id="GO:0006355">
    <property type="term" value="P:regulation of DNA-templated transcription"/>
    <property type="evidence" value="ECO:0007669"/>
    <property type="project" value="TreeGrafter"/>
</dbReference>
<dbReference type="Gene3D" id="3.40.50.2300">
    <property type="match status" value="1"/>
</dbReference>
<evidence type="ECO:0000256" key="4">
    <source>
        <dbReference type="ARBA" id="ARBA00023015"/>
    </source>
</evidence>
<comment type="function">
    <text evidence="7">May play the central regulatory role in sporulation. It may be an element of the effector pathway responsible for the activation of sporulation genes in response to nutritional stress. Spo0A may act in concert with spo0H (a sigma factor) to control the expression of some genes that are critical to the sporulation process.</text>
</comment>
<dbReference type="InterPro" id="IPR011006">
    <property type="entry name" value="CheY-like_superfamily"/>
</dbReference>
<organism evidence="10 11">
    <name type="scientific">Candidatus Avoscillospira avistercoris</name>
    <dbReference type="NCBI Taxonomy" id="2840707"/>
    <lineage>
        <taxon>Bacteria</taxon>
        <taxon>Bacillati</taxon>
        <taxon>Bacillota</taxon>
        <taxon>Clostridia</taxon>
        <taxon>Eubacteriales</taxon>
        <taxon>Oscillospiraceae</taxon>
        <taxon>Oscillospiraceae incertae sedis</taxon>
        <taxon>Candidatus Avoscillospira</taxon>
    </lineage>
</organism>
<reference evidence="10" key="1">
    <citation type="submission" date="2020-10" db="EMBL/GenBank/DDBJ databases">
        <authorList>
            <person name="Gilroy R."/>
        </authorList>
    </citation>
    <scope>NUCLEOTIDE SEQUENCE</scope>
    <source>
        <strain evidence="10">ChiBcec16-1751</strain>
    </source>
</reference>
<evidence type="ECO:0000256" key="1">
    <source>
        <dbReference type="ARBA" id="ARBA00018672"/>
    </source>
</evidence>
<evidence type="ECO:0000256" key="8">
    <source>
        <dbReference type="PROSITE-ProRule" id="PRU00169"/>
    </source>
</evidence>
<protein>
    <recommendedName>
        <fullName evidence="1">Stage 0 sporulation protein A homolog</fullName>
    </recommendedName>
</protein>
<evidence type="ECO:0000256" key="2">
    <source>
        <dbReference type="ARBA" id="ARBA00022553"/>
    </source>
</evidence>
<dbReference type="SUPFAM" id="SSF52172">
    <property type="entry name" value="CheY-like"/>
    <property type="match status" value="1"/>
</dbReference>
<evidence type="ECO:0000256" key="3">
    <source>
        <dbReference type="ARBA" id="ARBA00023012"/>
    </source>
</evidence>
<dbReference type="GO" id="GO:0005829">
    <property type="term" value="C:cytosol"/>
    <property type="evidence" value="ECO:0007669"/>
    <property type="project" value="TreeGrafter"/>
</dbReference>
<accession>A0A9D1F8T0</accession>
<dbReference type="Pfam" id="PF00072">
    <property type="entry name" value="Response_reg"/>
    <property type="match status" value="1"/>
</dbReference>
<dbReference type="Proteomes" id="UP000886741">
    <property type="component" value="Unassembled WGS sequence"/>
</dbReference>
<dbReference type="GO" id="GO:0032993">
    <property type="term" value="C:protein-DNA complex"/>
    <property type="evidence" value="ECO:0007669"/>
    <property type="project" value="TreeGrafter"/>
</dbReference>
<proteinExistence type="predicted"/>
<dbReference type="Gene3D" id="2.40.50.1020">
    <property type="entry name" value="LytTr DNA-binding domain"/>
    <property type="match status" value="1"/>
</dbReference>
<dbReference type="PANTHER" id="PTHR48111">
    <property type="entry name" value="REGULATOR OF RPOS"/>
    <property type="match status" value="1"/>
</dbReference>
<keyword evidence="4" id="KW-0805">Transcription regulation</keyword>
<dbReference type="PROSITE" id="PS50110">
    <property type="entry name" value="RESPONSE_REGULATORY"/>
    <property type="match status" value="1"/>
</dbReference>
<dbReference type="PANTHER" id="PTHR48111:SF1">
    <property type="entry name" value="TWO-COMPONENT RESPONSE REGULATOR ORR33"/>
    <property type="match status" value="1"/>
</dbReference>
<dbReference type="GO" id="GO:0000976">
    <property type="term" value="F:transcription cis-regulatory region binding"/>
    <property type="evidence" value="ECO:0007669"/>
    <property type="project" value="TreeGrafter"/>
</dbReference>
<reference evidence="10" key="2">
    <citation type="journal article" date="2021" name="PeerJ">
        <title>Extensive microbial diversity within the chicken gut microbiome revealed by metagenomics and culture.</title>
        <authorList>
            <person name="Gilroy R."/>
            <person name="Ravi A."/>
            <person name="Getino M."/>
            <person name="Pursley I."/>
            <person name="Horton D.L."/>
            <person name="Alikhan N.F."/>
            <person name="Baker D."/>
            <person name="Gharbi K."/>
            <person name="Hall N."/>
            <person name="Watson M."/>
            <person name="Adriaenssens E.M."/>
            <person name="Foster-Nyarko E."/>
            <person name="Jarju S."/>
            <person name="Secka A."/>
            <person name="Antonio M."/>
            <person name="Oren A."/>
            <person name="Chaudhuri R.R."/>
            <person name="La Ragione R."/>
            <person name="Hildebrand F."/>
            <person name="Pallen M.J."/>
        </authorList>
    </citation>
    <scope>NUCLEOTIDE SEQUENCE</scope>
    <source>
        <strain evidence="10">ChiBcec16-1751</strain>
    </source>
</reference>
<keyword evidence="5" id="KW-0238">DNA-binding</keyword>